<protein>
    <submittedName>
        <fullName evidence="2">Uncharacterized protein</fullName>
    </submittedName>
</protein>
<gene>
    <name evidence="2" type="ORF">EJ02DRAFT_366921</name>
</gene>
<evidence type="ECO:0000313" key="3">
    <source>
        <dbReference type="Proteomes" id="UP000800038"/>
    </source>
</evidence>
<sequence length="380" mass="42375">MSLFDKSSGLVYTETTSGRVRSMIPTWATHSRGRRPDPSKHQHRGNGSSTLQSMAIRACIWHVDSMEPEALQWLGWHYASRLYDKLKQTDTLTFNTWSIFAKAYPEQIDRLTHFQIYEGEAWASVPTQLPSIIDRLSKLDVSMITFLCIQNFVLNIDHLIALTKIDTLAALVLEQGNGVLGHMPAVSVRNWGRSVGEGGAFKKLRVLVFGDFGIDRAAVLRGVSHFPVLTLVGVLDSSTIRSQTREACYGEWQYTSPSPSPSPSQEQGPELMWADTQTTKAQKIQLLYDLSNGLAQPPPTIKPDIHRSVSVSLVCKGRAIQDNTVAWFSRDLSKAKSLLAKRPMNGGDLQDEKRHDASNKKRRARDVKKVDVGSLLGTFT</sequence>
<evidence type="ECO:0000256" key="1">
    <source>
        <dbReference type="SAM" id="MobiDB-lite"/>
    </source>
</evidence>
<keyword evidence="3" id="KW-1185">Reference proteome</keyword>
<dbReference type="AlphaFoldDB" id="A0A6A5T3F7"/>
<feature type="region of interest" description="Disordered" evidence="1">
    <location>
        <begin position="23"/>
        <end position="49"/>
    </location>
</feature>
<accession>A0A6A5T3F7</accession>
<dbReference type="OrthoDB" id="5273928at2759"/>
<feature type="region of interest" description="Disordered" evidence="1">
    <location>
        <begin position="341"/>
        <end position="366"/>
    </location>
</feature>
<dbReference type="Proteomes" id="UP000800038">
    <property type="component" value="Unassembled WGS sequence"/>
</dbReference>
<proteinExistence type="predicted"/>
<name>A0A6A5T3F7_9PLEO</name>
<feature type="compositionally biased region" description="Basic and acidic residues" evidence="1">
    <location>
        <begin position="350"/>
        <end position="359"/>
    </location>
</feature>
<reference evidence="2" key="1">
    <citation type="journal article" date="2020" name="Stud. Mycol.">
        <title>101 Dothideomycetes genomes: a test case for predicting lifestyles and emergence of pathogens.</title>
        <authorList>
            <person name="Haridas S."/>
            <person name="Albert R."/>
            <person name="Binder M."/>
            <person name="Bloem J."/>
            <person name="Labutti K."/>
            <person name="Salamov A."/>
            <person name="Andreopoulos B."/>
            <person name="Baker S."/>
            <person name="Barry K."/>
            <person name="Bills G."/>
            <person name="Bluhm B."/>
            <person name="Cannon C."/>
            <person name="Castanera R."/>
            <person name="Culley D."/>
            <person name="Daum C."/>
            <person name="Ezra D."/>
            <person name="Gonzalez J."/>
            <person name="Henrissat B."/>
            <person name="Kuo A."/>
            <person name="Liang C."/>
            <person name="Lipzen A."/>
            <person name="Lutzoni F."/>
            <person name="Magnuson J."/>
            <person name="Mondo S."/>
            <person name="Nolan M."/>
            <person name="Ohm R."/>
            <person name="Pangilinan J."/>
            <person name="Park H.-J."/>
            <person name="Ramirez L."/>
            <person name="Alfaro M."/>
            <person name="Sun H."/>
            <person name="Tritt A."/>
            <person name="Yoshinaga Y."/>
            <person name="Zwiers L.-H."/>
            <person name="Turgeon B."/>
            <person name="Goodwin S."/>
            <person name="Spatafora J."/>
            <person name="Crous P."/>
            <person name="Grigoriev I."/>
        </authorList>
    </citation>
    <scope>NUCLEOTIDE SEQUENCE</scope>
    <source>
        <strain evidence="2">CBS 161.51</strain>
    </source>
</reference>
<dbReference type="EMBL" id="ML976002">
    <property type="protein sequence ID" value="KAF1946718.1"/>
    <property type="molecule type" value="Genomic_DNA"/>
</dbReference>
<evidence type="ECO:0000313" key="2">
    <source>
        <dbReference type="EMBL" id="KAF1946718.1"/>
    </source>
</evidence>
<organism evidence="2 3">
    <name type="scientific">Clathrospora elynae</name>
    <dbReference type="NCBI Taxonomy" id="706981"/>
    <lineage>
        <taxon>Eukaryota</taxon>
        <taxon>Fungi</taxon>
        <taxon>Dikarya</taxon>
        <taxon>Ascomycota</taxon>
        <taxon>Pezizomycotina</taxon>
        <taxon>Dothideomycetes</taxon>
        <taxon>Pleosporomycetidae</taxon>
        <taxon>Pleosporales</taxon>
        <taxon>Diademaceae</taxon>
        <taxon>Clathrospora</taxon>
    </lineage>
</organism>